<accession>A0A6A6YHK1</accession>
<name>A0A6A6YHK1_9PEZI</name>
<reference evidence="2 4" key="1">
    <citation type="journal article" date="2020" name="Stud. Mycol.">
        <title>101 Dothideomycetes genomes: a test case for predicting lifestyles and emergence of pathogens.</title>
        <authorList>
            <person name="Haridas S."/>
            <person name="Albert R."/>
            <person name="Binder M."/>
            <person name="Bloem J."/>
            <person name="Labutti K."/>
            <person name="Salamov A."/>
            <person name="Andreopoulos B."/>
            <person name="Baker S."/>
            <person name="Barry K."/>
            <person name="Bills G."/>
            <person name="Bluhm B."/>
            <person name="Cannon C."/>
            <person name="Castanera R."/>
            <person name="Culley D."/>
            <person name="Daum C."/>
            <person name="Ezra D."/>
            <person name="Gonzalez J."/>
            <person name="Henrissat B."/>
            <person name="Kuo A."/>
            <person name="Liang C."/>
            <person name="Lipzen A."/>
            <person name="Lutzoni F."/>
            <person name="Magnuson J."/>
            <person name="Mondo S."/>
            <person name="Nolan M."/>
            <person name="Ohm R."/>
            <person name="Pangilinan J."/>
            <person name="Park H.-J."/>
            <person name="Ramirez L."/>
            <person name="Alfaro M."/>
            <person name="Sun H."/>
            <person name="Tritt A."/>
            <person name="Yoshinaga Y."/>
            <person name="Zwiers L.-H."/>
            <person name="Turgeon B."/>
            <person name="Goodwin S."/>
            <person name="Spatafora J."/>
            <person name="Crous P."/>
            <person name="Grigoriev I."/>
        </authorList>
    </citation>
    <scope>NUCLEOTIDE SEQUENCE</scope>
    <source>
        <strain evidence="2 4">CBS 304.34</strain>
    </source>
</reference>
<keyword evidence="3" id="KW-1185">Reference proteome</keyword>
<evidence type="ECO:0000313" key="2">
    <source>
        <dbReference type="EMBL" id="KAF2808069.1"/>
    </source>
</evidence>
<keyword evidence="1" id="KW-0472">Membrane</keyword>
<keyword evidence="1" id="KW-0812">Transmembrane</keyword>
<dbReference type="RefSeq" id="XP_033575033.1">
    <property type="nucleotide sequence ID" value="XM_033715741.1"/>
</dbReference>
<proteinExistence type="predicted"/>
<sequence length="243" mass="27294">MNNSASFRCDASADSAFGPAVEGCRGNFDFTLAFEQYFFSIAPSAAFLLIAPVRIHYLSSKQSRTAIGIFASLQLATVVIWAIQSHSELRVASSVAASLSFVASLFLCRLSYLEHSRSLRPSILLNAYLFITMLLDAAMLRTLWLMSTSRLSRDIFTTSFALKGVIVFLEAKEKRHYLLSGGNGSPEDTSGLYSQTFLWWLNSIIKQGFSHILKPTDLYPMDESLSSETLNNNFWQEWHRRMS</sequence>
<evidence type="ECO:0000313" key="4">
    <source>
        <dbReference type="RefSeq" id="XP_033575033.1"/>
    </source>
</evidence>
<dbReference type="GeneID" id="54456634"/>
<feature type="transmembrane region" description="Helical" evidence="1">
    <location>
        <begin position="37"/>
        <end position="53"/>
    </location>
</feature>
<organism evidence="2">
    <name type="scientific">Mytilinidion resinicola</name>
    <dbReference type="NCBI Taxonomy" id="574789"/>
    <lineage>
        <taxon>Eukaryota</taxon>
        <taxon>Fungi</taxon>
        <taxon>Dikarya</taxon>
        <taxon>Ascomycota</taxon>
        <taxon>Pezizomycotina</taxon>
        <taxon>Dothideomycetes</taxon>
        <taxon>Pleosporomycetidae</taxon>
        <taxon>Mytilinidiales</taxon>
        <taxon>Mytilinidiaceae</taxon>
        <taxon>Mytilinidion</taxon>
    </lineage>
</organism>
<feature type="transmembrane region" description="Helical" evidence="1">
    <location>
        <begin position="124"/>
        <end position="145"/>
    </location>
</feature>
<feature type="transmembrane region" description="Helical" evidence="1">
    <location>
        <begin position="89"/>
        <end position="112"/>
    </location>
</feature>
<dbReference type="Proteomes" id="UP000504636">
    <property type="component" value="Unplaced"/>
</dbReference>
<evidence type="ECO:0000256" key="1">
    <source>
        <dbReference type="SAM" id="Phobius"/>
    </source>
</evidence>
<dbReference type="OrthoDB" id="6500128at2759"/>
<keyword evidence="1" id="KW-1133">Transmembrane helix</keyword>
<dbReference type="EMBL" id="MU003704">
    <property type="protein sequence ID" value="KAF2808069.1"/>
    <property type="molecule type" value="Genomic_DNA"/>
</dbReference>
<protein>
    <submittedName>
        <fullName evidence="2 4">Uncharacterized protein</fullName>
    </submittedName>
</protein>
<reference evidence="4" key="3">
    <citation type="submission" date="2025-04" db="UniProtKB">
        <authorList>
            <consortium name="RefSeq"/>
        </authorList>
    </citation>
    <scope>IDENTIFICATION</scope>
    <source>
        <strain evidence="4">CBS 304.34</strain>
    </source>
</reference>
<evidence type="ECO:0000313" key="3">
    <source>
        <dbReference type="Proteomes" id="UP000504636"/>
    </source>
</evidence>
<dbReference type="AlphaFoldDB" id="A0A6A6YHK1"/>
<reference evidence="4" key="2">
    <citation type="submission" date="2020-04" db="EMBL/GenBank/DDBJ databases">
        <authorList>
            <consortium name="NCBI Genome Project"/>
        </authorList>
    </citation>
    <scope>NUCLEOTIDE SEQUENCE</scope>
    <source>
        <strain evidence="4">CBS 304.34</strain>
    </source>
</reference>
<gene>
    <name evidence="2 4" type="ORF">BDZ99DRAFT_391725</name>
</gene>
<feature type="transmembrane region" description="Helical" evidence="1">
    <location>
        <begin position="65"/>
        <end position="83"/>
    </location>
</feature>